<dbReference type="EMBL" id="CABVPL010000053">
    <property type="protein sequence ID" value="VWC11353.1"/>
    <property type="molecule type" value="Genomic_DNA"/>
</dbReference>
<dbReference type="EMBL" id="VZOJ01000110">
    <property type="protein sequence ID" value="KAB0633528.1"/>
    <property type="molecule type" value="Genomic_DNA"/>
</dbReference>
<dbReference type="OrthoDB" id="9025100at2"/>
<name>A0A6H9T3T0_9BURK</name>
<gene>
    <name evidence="3" type="ORF">BLA24064_05310</name>
    <name evidence="2" type="ORF">F7R21_27685</name>
</gene>
<organism evidence="2 4">
    <name type="scientific">Burkholderia latens</name>
    <dbReference type="NCBI Taxonomy" id="488446"/>
    <lineage>
        <taxon>Bacteria</taxon>
        <taxon>Pseudomonadati</taxon>
        <taxon>Pseudomonadota</taxon>
        <taxon>Betaproteobacteria</taxon>
        <taxon>Burkholderiales</taxon>
        <taxon>Burkholderiaceae</taxon>
        <taxon>Burkholderia</taxon>
        <taxon>Burkholderia cepacia complex</taxon>
    </lineage>
</organism>
<keyword evidence="1" id="KW-0472">Membrane</keyword>
<evidence type="ECO:0000313" key="5">
    <source>
        <dbReference type="Proteomes" id="UP000494222"/>
    </source>
</evidence>
<keyword evidence="4" id="KW-1185">Reference proteome</keyword>
<reference evidence="3 5" key="2">
    <citation type="submission" date="2019-09" db="EMBL/GenBank/DDBJ databases">
        <authorList>
            <person name="Depoorter E."/>
        </authorList>
    </citation>
    <scope>NUCLEOTIDE SEQUENCE [LARGE SCALE GENOMIC DNA]</scope>
    <source>
        <strain evidence="3">LMG 24064</strain>
    </source>
</reference>
<reference evidence="2 4" key="1">
    <citation type="submission" date="2019-09" db="EMBL/GenBank/DDBJ databases">
        <title>Draft genome sequences of 48 bacterial type strains from the CCUG.</title>
        <authorList>
            <person name="Tunovic T."/>
            <person name="Pineiro-Iglesias B."/>
            <person name="Unosson C."/>
            <person name="Inganas E."/>
            <person name="Ohlen M."/>
            <person name="Cardew S."/>
            <person name="Jensie-Markopoulos S."/>
            <person name="Salva-Serra F."/>
            <person name="Jaen-Luchoro D."/>
            <person name="Karlsson R."/>
            <person name="Svensson-Stadler L."/>
            <person name="Chun J."/>
            <person name="Moore E."/>
        </authorList>
    </citation>
    <scope>NUCLEOTIDE SEQUENCE [LARGE SCALE GENOMIC DNA]</scope>
    <source>
        <strain evidence="2 4">CCUG 54555</strain>
    </source>
</reference>
<dbReference type="AlphaFoldDB" id="A0A6H9T3T0"/>
<evidence type="ECO:0000313" key="4">
    <source>
        <dbReference type="Proteomes" id="UP000430232"/>
    </source>
</evidence>
<dbReference type="Proteomes" id="UP000430232">
    <property type="component" value="Unassembled WGS sequence"/>
</dbReference>
<evidence type="ECO:0000256" key="1">
    <source>
        <dbReference type="SAM" id="Phobius"/>
    </source>
</evidence>
<protein>
    <submittedName>
        <fullName evidence="2">Uncharacterized protein</fullName>
    </submittedName>
</protein>
<sequence length="113" mass="12306">MTPAKFFLRYTVIPFIAIVLVAVWAFHRESGEIDARQYAALVAAYPSFTPKLKREVADALHGSGRLGKADYDAIMRDALEAGYVVDWPAATDDVGAERGRLLGLVNGDRPASP</sequence>
<dbReference type="RefSeq" id="WP_151067456.1">
    <property type="nucleotide sequence ID" value="NZ_CABVPL010000053.1"/>
</dbReference>
<keyword evidence="1" id="KW-1133">Transmembrane helix</keyword>
<accession>A0A6H9T3T0</accession>
<feature type="transmembrane region" description="Helical" evidence="1">
    <location>
        <begin position="6"/>
        <end position="26"/>
    </location>
</feature>
<dbReference type="GeneID" id="99792600"/>
<evidence type="ECO:0000313" key="2">
    <source>
        <dbReference type="EMBL" id="KAB0633528.1"/>
    </source>
</evidence>
<evidence type="ECO:0000313" key="3">
    <source>
        <dbReference type="EMBL" id="VWC11353.1"/>
    </source>
</evidence>
<keyword evidence="1" id="KW-0812">Transmembrane</keyword>
<proteinExistence type="predicted"/>
<dbReference type="Proteomes" id="UP000494222">
    <property type="component" value="Unassembled WGS sequence"/>
</dbReference>